<evidence type="ECO:0000256" key="6">
    <source>
        <dbReference type="SAM" id="MobiDB-lite"/>
    </source>
</evidence>
<feature type="region of interest" description="Disordered" evidence="6">
    <location>
        <begin position="1"/>
        <end position="63"/>
    </location>
</feature>
<evidence type="ECO:0000256" key="2">
    <source>
        <dbReference type="ARBA" id="ARBA00022737"/>
    </source>
</evidence>
<protein>
    <submittedName>
        <fullName evidence="8">BQ5605_C016g08180 protein</fullName>
    </submittedName>
</protein>
<feature type="compositionally biased region" description="Polar residues" evidence="6">
    <location>
        <begin position="723"/>
        <end position="737"/>
    </location>
</feature>
<evidence type="ECO:0000313" key="8">
    <source>
        <dbReference type="EMBL" id="SGY20981.1"/>
    </source>
</evidence>
<keyword evidence="2" id="KW-0677">Repeat</keyword>
<feature type="region of interest" description="Disordered" evidence="6">
    <location>
        <begin position="701"/>
        <end position="792"/>
    </location>
</feature>
<feature type="compositionally biased region" description="Basic residues" evidence="6">
    <location>
        <begin position="779"/>
        <end position="792"/>
    </location>
</feature>
<evidence type="ECO:0000313" key="9">
    <source>
        <dbReference type="Proteomes" id="UP000249464"/>
    </source>
</evidence>
<evidence type="ECO:0000256" key="3">
    <source>
        <dbReference type="ARBA" id="ARBA00022771"/>
    </source>
</evidence>
<feature type="compositionally biased region" description="Pro residues" evidence="6">
    <location>
        <begin position="184"/>
        <end position="202"/>
    </location>
</feature>
<gene>
    <name evidence="8" type="primary">BQ5605_C016g08180</name>
    <name evidence="8" type="ORF">BQ5605_C016G08180</name>
</gene>
<feature type="region of interest" description="Disordered" evidence="6">
    <location>
        <begin position="296"/>
        <end position="335"/>
    </location>
</feature>
<dbReference type="InterPro" id="IPR013087">
    <property type="entry name" value="Znf_C2H2_type"/>
</dbReference>
<proteinExistence type="predicted"/>
<evidence type="ECO:0000256" key="1">
    <source>
        <dbReference type="ARBA" id="ARBA00022723"/>
    </source>
</evidence>
<feature type="region of interest" description="Disordered" evidence="6">
    <location>
        <begin position="153"/>
        <end position="238"/>
    </location>
</feature>
<sequence length="847" mass="89751">MADLATRPGSADSPALATGVAPSVSAMLADPSRPLLPFERYDSAGDPVSNERTSEDGIEVVPAPEDFLLNKASTSTSVRPRSAGLGQPSFSSLLAPFGVDLRKNRSLEVKLVPAPLHPRSSSQTGFMSESEFSSGCILYLVVTLDLASRASALPDLPAPRPAQPYPETENERARQGPHYVYVPRAPPPPFRRPGAPGPPPRPVSSRPMQDGPYYRNGGLAPSPATSSPYYNGQGKLLTPSSIRPQAMIKQQNSAGAGSRPNYAAEPAYSARVASSLPVHNQPVPDVSYRVVAASSRVPAAPAGNRAPVRESGPMRKAPSRDRPLPDVAAPKSGSREPVYLQRRANTNAGIERERAASPRLVYFNEPIPAAAQVGPDGTVLAPVPLPPLIGGPSPEGGQKLKLAGRWADLADETIAGEHGEYYDGAGAYLEEYYAQEYDEYGQPIPKRQRLGWDPNNPGGYGLDMWDDDGEIMMDSEDEEFGVRQRGGGGTRGGRGRGRAARSRPTPANAADVGERSLAGTYWTPPSLKPFGCPNPECDKRFKNANGVKYHTLHGTCHTAAVAPDGSMELDESKPHVCWSPDCDRSYKNANGLRYHYAHSGAHGARGAEMLRLGTHPKPLKTDKRKRPGRPVGSGDEGSPTPSESNVGTPRVSSSLGRHSYSAAVSDEEDSSAANYRRKARASGTSIKLSTTAPAIAALLGLTPGSAGKEPRSKYRSASFAPPASSNEQPDSQYSSFATPRDRAITGSTDADFNDWYGSEASFADSPAGPTAGSGGGRGASKKKKKAVKNRSAHKFTSWKNNFPNAGTGEGSALGFDAGTDTMGDIDAEGEIDEGYADNYEMQGVVHA</sequence>
<organism evidence="8 9">
    <name type="scientific">Microbotryum silenes-dioicae</name>
    <dbReference type="NCBI Taxonomy" id="796604"/>
    <lineage>
        <taxon>Eukaryota</taxon>
        <taxon>Fungi</taxon>
        <taxon>Dikarya</taxon>
        <taxon>Basidiomycota</taxon>
        <taxon>Pucciniomycotina</taxon>
        <taxon>Microbotryomycetes</taxon>
        <taxon>Microbotryales</taxon>
        <taxon>Microbotryaceae</taxon>
        <taxon>Microbotryum</taxon>
    </lineage>
</organism>
<feature type="region of interest" description="Disordered" evidence="6">
    <location>
        <begin position="481"/>
        <end position="511"/>
    </location>
</feature>
<keyword evidence="3 5" id="KW-0863">Zinc-finger</keyword>
<dbReference type="EMBL" id="FQNC01000018">
    <property type="protein sequence ID" value="SGY20981.1"/>
    <property type="molecule type" value="Genomic_DNA"/>
</dbReference>
<feature type="compositionally biased region" description="Polar residues" evidence="6">
    <location>
        <begin position="639"/>
        <end position="656"/>
    </location>
</feature>
<keyword evidence="4" id="KW-0862">Zinc</keyword>
<reference evidence="8 9" key="1">
    <citation type="submission" date="2016-11" db="EMBL/GenBank/DDBJ databases">
        <authorList>
            <person name="Jaros S."/>
            <person name="Januszkiewicz K."/>
            <person name="Wedrychowicz H."/>
        </authorList>
    </citation>
    <scope>NUCLEOTIDE SEQUENCE [LARGE SCALE GENOMIC DNA]</scope>
</reference>
<evidence type="ECO:0000256" key="4">
    <source>
        <dbReference type="ARBA" id="ARBA00022833"/>
    </source>
</evidence>
<evidence type="ECO:0000256" key="5">
    <source>
        <dbReference type="PROSITE-ProRule" id="PRU00042"/>
    </source>
</evidence>
<dbReference type="STRING" id="796604.A0A2X0NZ16"/>
<dbReference type="AlphaFoldDB" id="A0A2X0NZ16"/>
<dbReference type="GO" id="GO:0008270">
    <property type="term" value="F:zinc ion binding"/>
    <property type="evidence" value="ECO:0007669"/>
    <property type="project" value="UniProtKB-KW"/>
</dbReference>
<feature type="region of interest" description="Disordered" evidence="6">
    <location>
        <begin position="614"/>
        <end position="684"/>
    </location>
</feature>
<dbReference type="GO" id="GO:0005634">
    <property type="term" value="C:nucleus"/>
    <property type="evidence" value="ECO:0007669"/>
    <property type="project" value="TreeGrafter"/>
</dbReference>
<dbReference type="PROSITE" id="PS50157">
    <property type="entry name" value="ZINC_FINGER_C2H2_2"/>
    <property type="match status" value="1"/>
</dbReference>
<name>A0A2X0NZ16_9BASI</name>
<dbReference type="Proteomes" id="UP000249464">
    <property type="component" value="Unassembled WGS sequence"/>
</dbReference>
<keyword evidence="9" id="KW-1185">Reference proteome</keyword>
<accession>A0A2X0NZ16</accession>
<dbReference type="InterPro" id="IPR051580">
    <property type="entry name" value="ZnF-Chromatin_assoc"/>
</dbReference>
<feature type="domain" description="C2H2-type" evidence="7">
    <location>
        <begin position="530"/>
        <end position="562"/>
    </location>
</feature>
<evidence type="ECO:0000259" key="7">
    <source>
        <dbReference type="PROSITE" id="PS50157"/>
    </source>
</evidence>
<dbReference type="PANTHER" id="PTHR23057">
    <property type="entry name" value="JUXTAPOSED WITH ANOTHER ZINC FINGER PROTEIN 1"/>
    <property type="match status" value="1"/>
</dbReference>
<keyword evidence="1" id="KW-0479">Metal-binding</keyword>
<dbReference type="PANTHER" id="PTHR23057:SF0">
    <property type="entry name" value="JUXTAPOSED WITH ANOTHER ZINC FINGER PROTEIN 1"/>
    <property type="match status" value="1"/>
</dbReference>